<dbReference type="GO" id="GO:0009279">
    <property type="term" value="C:cell outer membrane"/>
    <property type="evidence" value="ECO:0007669"/>
    <property type="project" value="UniProtKB-SubCell"/>
</dbReference>
<feature type="domain" description="Trimeric autotransporter adhesin YadA-like stalk" evidence="14">
    <location>
        <begin position="454"/>
        <end position="487"/>
    </location>
</feature>
<dbReference type="Gene3D" id="2.150.10.10">
    <property type="entry name" value="Serralysin-like metalloprotease, C-terminal"/>
    <property type="match status" value="1"/>
</dbReference>
<evidence type="ECO:0000259" key="13">
    <source>
        <dbReference type="Pfam" id="PF05658"/>
    </source>
</evidence>
<comment type="similarity">
    <text evidence="3">Belongs to the autotransporter-2 (AT-2) (TC 1.B.40) family.</text>
</comment>
<accession>A0A242MD96</accession>
<dbReference type="GO" id="GO:0015031">
    <property type="term" value="P:protein transport"/>
    <property type="evidence" value="ECO:0007669"/>
    <property type="project" value="UniProtKB-KW"/>
</dbReference>
<dbReference type="Pfam" id="PF05658">
    <property type="entry name" value="YadA_head"/>
    <property type="match status" value="1"/>
</dbReference>
<evidence type="ECO:0000313" key="15">
    <source>
        <dbReference type="EMBL" id="OTP69267.1"/>
    </source>
</evidence>
<dbReference type="InterPro" id="IPR008635">
    <property type="entry name" value="Coiled_stalk_dom"/>
</dbReference>
<evidence type="ECO:0000256" key="8">
    <source>
        <dbReference type="ARBA" id="ARBA00022927"/>
    </source>
</evidence>
<evidence type="ECO:0000256" key="3">
    <source>
        <dbReference type="ARBA" id="ARBA00005848"/>
    </source>
</evidence>
<dbReference type="Pfam" id="PF05662">
    <property type="entry name" value="YadA_stalk"/>
    <property type="match status" value="6"/>
</dbReference>
<feature type="domain" description="Trimeric autotransporter adhesin YadA-like stalk" evidence="14">
    <location>
        <begin position="38"/>
        <end position="77"/>
    </location>
</feature>
<dbReference type="InterPro" id="IPR005594">
    <property type="entry name" value="YadA_C"/>
</dbReference>
<dbReference type="InterPro" id="IPR011049">
    <property type="entry name" value="Serralysin-like_metalloprot_C"/>
</dbReference>
<feature type="region of interest" description="Disordered" evidence="11">
    <location>
        <begin position="442"/>
        <end position="467"/>
    </location>
</feature>
<feature type="domain" description="Trimeric autotransporter adhesin YadA-like C-terminal membrane anchor" evidence="12">
    <location>
        <begin position="506"/>
        <end position="564"/>
    </location>
</feature>
<gene>
    <name evidence="15" type="ORF">PAMC26510_27240</name>
</gene>
<evidence type="ECO:0000313" key="16">
    <source>
        <dbReference type="Proteomes" id="UP000194546"/>
    </source>
</evidence>
<keyword evidence="5" id="KW-1134">Transmembrane beta strand</keyword>
<dbReference type="Gene3D" id="6.10.250.2040">
    <property type="match status" value="2"/>
</dbReference>
<dbReference type="Gene3D" id="1.20.5.170">
    <property type="match status" value="3"/>
</dbReference>
<dbReference type="InterPro" id="IPR008640">
    <property type="entry name" value="Adhesin_Head_dom"/>
</dbReference>
<keyword evidence="7" id="KW-0732">Signal</keyword>
<reference evidence="15 16" key="1">
    <citation type="submission" date="2017-03" db="EMBL/GenBank/DDBJ databases">
        <title>Genome analysis of strain PAMC 26510.</title>
        <authorList>
            <person name="Oh H.-M."/>
            <person name="Yang J.-A."/>
        </authorList>
    </citation>
    <scope>NUCLEOTIDE SEQUENCE [LARGE SCALE GENOMIC DNA]</scope>
    <source>
        <strain evidence="15 16">PAMC 26510</strain>
    </source>
</reference>
<feature type="domain" description="Trimeric autotransporter adhesin YadA-like stalk" evidence="14">
    <location>
        <begin position="349"/>
        <end position="387"/>
    </location>
</feature>
<keyword evidence="4" id="KW-0813">Transport</keyword>
<keyword evidence="10" id="KW-0998">Cell outer membrane</keyword>
<sequence>MTDAGAVVDSTGTVTNAFVAYDSSAKDSVTLKGSNGTQIHNVAAGTVDMDAVNVKQLTDAGAIVDSTGTVTNAFVAYDGSAKDSVTLKGSNGTQIHNVANGEVSADSKDAINGSQLFQATQNIPAMADAVKYDSPAHDRITLTSTSGAPVVISGVAPGAMTATSTEAVNGAQLFAVDAKTNQNAADITNINNTIKNLSITGDAYVSQDPSSGVISIGGNTNGNEINVAGTTGARKISGVAAGSIAPASTDAINGAQAYNIAASTAAALGGGASVDANGGVTAPTYTVGGTDVHDVGTAIANLDGRTTQNTTDITNIANATKNAVTYDSDAHNKVTLGGTDAAAAGNAVQLSNVAAGELSATSTDAVNGAQLNATNARVDTFENVVNNLSGTGSPFIAINSSVTTSQAPTATGTDAVAIGANSHASGNNSVALGANSIADEDNTASVGSAGNERRITNVAPGTNGTDAANMNQVNDLRNEVGQNMTALQRSAFGGVASAMAMPNLTPREPGKTVVAVGVANYKGYGAVGAGATYRSRDGAWLINGALSVTPHGDTGARAQVGYEF</sequence>
<feature type="domain" description="Trimeric autotransporter adhesin YadA-like stalk" evidence="14">
    <location>
        <begin position="235"/>
        <end position="278"/>
    </location>
</feature>
<proteinExistence type="inferred from homology"/>
<dbReference type="AlphaFoldDB" id="A0A242MD96"/>
<evidence type="ECO:0000259" key="14">
    <source>
        <dbReference type="Pfam" id="PF05662"/>
    </source>
</evidence>
<evidence type="ECO:0000256" key="2">
    <source>
        <dbReference type="ARBA" id="ARBA00004442"/>
    </source>
</evidence>
<feature type="domain" description="Trimeric autotransporter adhesin YadA-like stalk" evidence="14">
    <location>
        <begin position="152"/>
        <end position="193"/>
    </location>
</feature>
<dbReference type="Proteomes" id="UP000194546">
    <property type="component" value="Unassembled WGS sequence"/>
</dbReference>
<dbReference type="GO" id="GO:0009986">
    <property type="term" value="C:cell surface"/>
    <property type="evidence" value="ECO:0007669"/>
    <property type="project" value="UniProtKB-SubCell"/>
</dbReference>
<evidence type="ECO:0000256" key="4">
    <source>
        <dbReference type="ARBA" id="ARBA00022448"/>
    </source>
</evidence>
<dbReference type="EMBL" id="NBTY01000154">
    <property type="protein sequence ID" value="OTP69267.1"/>
    <property type="molecule type" value="Genomic_DNA"/>
</dbReference>
<comment type="caution">
    <text evidence="15">The sequence shown here is derived from an EMBL/GenBank/DDBJ whole genome shotgun (WGS) entry which is preliminary data.</text>
</comment>
<dbReference type="InterPro" id="IPR045584">
    <property type="entry name" value="Pilin-like"/>
</dbReference>
<evidence type="ECO:0000256" key="1">
    <source>
        <dbReference type="ARBA" id="ARBA00004241"/>
    </source>
</evidence>
<name>A0A242MD96_CABSO</name>
<keyword evidence="9" id="KW-0472">Membrane</keyword>
<keyword evidence="6" id="KW-0812">Transmembrane</keyword>
<evidence type="ECO:0000256" key="10">
    <source>
        <dbReference type="ARBA" id="ARBA00023237"/>
    </source>
</evidence>
<evidence type="ECO:0000256" key="9">
    <source>
        <dbReference type="ARBA" id="ARBA00023136"/>
    </source>
</evidence>
<evidence type="ECO:0000256" key="5">
    <source>
        <dbReference type="ARBA" id="ARBA00022452"/>
    </source>
</evidence>
<dbReference type="SUPFAM" id="SSF101967">
    <property type="entry name" value="Adhesin YadA, collagen-binding domain"/>
    <property type="match status" value="2"/>
</dbReference>
<evidence type="ECO:0000256" key="11">
    <source>
        <dbReference type="SAM" id="MobiDB-lite"/>
    </source>
</evidence>
<feature type="domain" description="Trimeric autotransporter adhesin YadA-like stalk" evidence="14">
    <location>
        <begin position="94"/>
        <end position="129"/>
    </location>
</feature>
<keyword evidence="8" id="KW-0653">Protein transport</keyword>
<dbReference type="Gene3D" id="3.30.1300.30">
    <property type="entry name" value="GSPII I/J protein-like"/>
    <property type="match status" value="1"/>
</dbReference>
<evidence type="ECO:0000256" key="6">
    <source>
        <dbReference type="ARBA" id="ARBA00022692"/>
    </source>
</evidence>
<feature type="domain" description="Trimeric autotransporter adhesin YadA-like head" evidence="13">
    <location>
        <begin position="410"/>
        <end position="436"/>
    </location>
</feature>
<dbReference type="SUPFAM" id="SSF54523">
    <property type="entry name" value="Pili subunits"/>
    <property type="match status" value="1"/>
</dbReference>
<evidence type="ECO:0000256" key="7">
    <source>
        <dbReference type="ARBA" id="ARBA00022729"/>
    </source>
</evidence>
<protein>
    <submittedName>
        <fullName evidence="15">Surface protein</fullName>
    </submittedName>
</protein>
<evidence type="ECO:0000259" key="12">
    <source>
        <dbReference type="Pfam" id="PF03895"/>
    </source>
</evidence>
<organism evidence="15 16">
    <name type="scientific">Caballeronia sordidicola</name>
    <name type="common">Burkholderia sordidicola</name>
    <dbReference type="NCBI Taxonomy" id="196367"/>
    <lineage>
        <taxon>Bacteria</taxon>
        <taxon>Pseudomonadati</taxon>
        <taxon>Pseudomonadota</taxon>
        <taxon>Betaproteobacteria</taxon>
        <taxon>Burkholderiales</taxon>
        <taxon>Burkholderiaceae</taxon>
        <taxon>Caballeronia</taxon>
    </lineage>
</organism>
<dbReference type="Pfam" id="PF03895">
    <property type="entry name" value="YadA_anchor"/>
    <property type="match status" value="1"/>
</dbReference>
<comment type="subcellular location">
    <subcellularLocation>
        <location evidence="2">Cell outer membrane</location>
    </subcellularLocation>
    <subcellularLocation>
        <location evidence="1">Cell surface</location>
    </subcellularLocation>
</comment>